<evidence type="ECO:0000313" key="8">
    <source>
        <dbReference type="Proteomes" id="UP000038045"/>
    </source>
</evidence>
<feature type="transmembrane region" description="Helical" evidence="7">
    <location>
        <begin position="61"/>
        <end position="80"/>
    </location>
</feature>
<evidence type="ECO:0000256" key="1">
    <source>
        <dbReference type="ARBA" id="ARBA00004141"/>
    </source>
</evidence>
<sequence length="381" mass="43987">MLGARGVSLGLGKINLSDLNKIPAMDRGQLPRIKKKPKIKSQVKVKKYVDKETLWTACRTVIFGVIIISLGIIMTGLGYFDKELAKVTVYNETITANITYIDNFRRIQFKSMQYIGPVLMGIGSFMLIIACVITLESRDKHTLVIQNEAEKQRKILKEEECNIDEKEKFVEVKETIFLNSKKYNKNMTSDNNEVMIRNEEEDKSLNDDDRSSKLSSGNELSVDIEDLDDECFVTSDKEYDNSLPRRRQSNMSYQNIKSIVDRNKNKKYINNKIRRHDTMSPASMSRRESYARRRSMFNLQGKDNHSISTGNLDKQNLYEHRDLYAELLEDFYKKYALKNEDKDSIITKDELVSKGTNLDTATILIHNVSGDKIQEEDVENN</sequence>
<proteinExistence type="inferred from homology"/>
<feature type="compositionally biased region" description="Basic and acidic residues" evidence="6">
    <location>
        <begin position="196"/>
        <end position="212"/>
    </location>
</feature>
<organism evidence="8 9">
    <name type="scientific">Parastrongyloides trichosuri</name>
    <name type="common">Possum-specific nematode worm</name>
    <dbReference type="NCBI Taxonomy" id="131310"/>
    <lineage>
        <taxon>Eukaryota</taxon>
        <taxon>Metazoa</taxon>
        <taxon>Ecdysozoa</taxon>
        <taxon>Nematoda</taxon>
        <taxon>Chromadorea</taxon>
        <taxon>Rhabditida</taxon>
        <taxon>Tylenchina</taxon>
        <taxon>Panagrolaimomorpha</taxon>
        <taxon>Strongyloidoidea</taxon>
        <taxon>Strongyloididae</taxon>
        <taxon>Parastrongyloides</taxon>
    </lineage>
</organism>
<evidence type="ECO:0000256" key="6">
    <source>
        <dbReference type="SAM" id="MobiDB-lite"/>
    </source>
</evidence>
<dbReference type="GO" id="GO:0016020">
    <property type="term" value="C:membrane"/>
    <property type="evidence" value="ECO:0007669"/>
    <property type="project" value="UniProtKB-SubCell"/>
</dbReference>
<dbReference type="WBParaSite" id="PTRK_0000607600.1">
    <property type="protein sequence ID" value="PTRK_0000607600.1"/>
    <property type="gene ID" value="PTRK_0000607600"/>
</dbReference>
<feature type="region of interest" description="Disordered" evidence="6">
    <location>
        <begin position="189"/>
        <end position="219"/>
    </location>
</feature>
<reference evidence="9" key="1">
    <citation type="submission" date="2017-02" db="UniProtKB">
        <authorList>
            <consortium name="WormBaseParasite"/>
        </authorList>
    </citation>
    <scope>IDENTIFICATION</scope>
</reference>
<keyword evidence="3 7" id="KW-0812">Transmembrane</keyword>
<evidence type="ECO:0000256" key="2">
    <source>
        <dbReference type="ARBA" id="ARBA00005308"/>
    </source>
</evidence>
<evidence type="ECO:0000256" key="3">
    <source>
        <dbReference type="ARBA" id="ARBA00022692"/>
    </source>
</evidence>
<dbReference type="PANTHER" id="PTHR31815">
    <property type="entry name" value="AGAP005329-PA"/>
    <property type="match status" value="1"/>
</dbReference>
<name>A0A0N4ZEH7_PARTI</name>
<keyword evidence="4 7" id="KW-1133">Transmembrane helix</keyword>
<keyword evidence="8" id="KW-1185">Reference proteome</keyword>
<keyword evidence="5 7" id="KW-0472">Membrane</keyword>
<dbReference type="AlphaFoldDB" id="A0A0N4ZEH7"/>
<evidence type="ECO:0000256" key="5">
    <source>
        <dbReference type="ARBA" id="ARBA00023136"/>
    </source>
</evidence>
<dbReference type="InterPro" id="IPR018787">
    <property type="entry name" value="DUF2371_TMEM200"/>
</dbReference>
<protein>
    <submittedName>
        <fullName evidence="9">EF-hand domain-containing protein</fullName>
    </submittedName>
</protein>
<evidence type="ECO:0000256" key="4">
    <source>
        <dbReference type="ARBA" id="ARBA00022989"/>
    </source>
</evidence>
<dbReference type="PANTHER" id="PTHR31815:SF1">
    <property type="entry name" value="TRANSMEMBRANE PROTEIN 200C"/>
    <property type="match status" value="1"/>
</dbReference>
<dbReference type="Pfam" id="PF10177">
    <property type="entry name" value="DUF2371"/>
    <property type="match status" value="1"/>
</dbReference>
<accession>A0A0N4ZEH7</accession>
<feature type="transmembrane region" description="Helical" evidence="7">
    <location>
        <begin position="114"/>
        <end position="135"/>
    </location>
</feature>
<dbReference type="Proteomes" id="UP000038045">
    <property type="component" value="Unplaced"/>
</dbReference>
<comment type="similarity">
    <text evidence="2">Belongs to the TMEM200 family.</text>
</comment>
<evidence type="ECO:0000256" key="7">
    <source>
        <dbReference type="SAM" id="Phobius"/>
    </source>
</evidence>
<dbReference type="STRING" id="131310.A0A0N4ZEH7"/>
<comment type="subcellular location">
    <subcellularLocation>
        <location evidence="1">Membrane</location>
        <topology evidence="1">Multi-pass membrane protein</topology>
    </subcellularLocation>
</comment>
<evidence type="ECO:0000313" key="9">
    <source>
        <dbReference type="WBParaSite" id="PTRK_0000607600.1"/>
    </source>
</evidence>